<dbReference type="AlphaFoldDB" id="A0A3S0ZT56"/>
<evidence type="ECO:0000313" key="1">
    <source>
        <dbReference type="EMBL" id="RUR83129.1"/>
    </source>
</evidence>
<proteinExistence type="predicted"/>
<organism evidence="1 2">
    <name type="scientific">Chlorogloeopsis fritschii PCC 6912</name>
    <dbReference type="NCBI Taxonomy" id="211165"/>
    <lineage>
        <taxon>Bacteria</taxon>
        <taxon>Bacillati</taxon>
        <taxon>Cyanobacteriota</taxon>
        <taxon>Cyanophyceae</taxon>
        <taxon>Nostocales</taxon>
        <taxon>Chlorogloeopsidaceae</taxon>
        <taxon>Chlorogloeopsis</taxon>
    </lineage>
</organism>
<dbReference type="STRING" id="211165.GCA_000317285_00483"/>
<evidence type="ECO:0000313" key="2">
    <source>
        <dbReference type="Proteomes" id="UP000268857"/>
    </source>
</evidence>
<dbReference type="EMBL" id="RSCJ01000008">
    <property type="protein sequence ID" value="RUR83129.1"/>
    <property type="molecule type" value="Genomic_DNA"/>
</dbReference>
<accession>A0A3S0ZT56</accession>
<dbReference type="RefSeq" id="WP_016873062.1">
    <property type="nucleotide sequence ID" value="NZ_AJLN01000037.1"/>
</dbReference>
<dbReference type="Gene3D" id="2.160.20.80">
    <property type="entry name" value="E3 ubiquitin-protein ligase SopA"/>
    <property type="match status" value="1"/>
</dbReference>
<dbReference type="OrthoDB" id="453836at2"/>
<name>A0A3S0ZT56_CHLFR</name>
<protein>
    <recommendedName>
        <fullName evidence="3">Pentapeptide repeat-containing protein</fullName>
    </recommendedName>
</protein>
<keyword evidence="2" id="KW-1185">Reference proteome</keyword>
<dbReference type="SUPFAM" id="SSF141571">
    <property type="entry name" value="Pentapeptide repeat-like"/>
    <property type="match status" value="1"/>
</dbReference>
<dbReference type="PANTHER" id="PTHR14136:SF17">
    <property type="entry name" value="BTB_POZ DOMAIN-CONTAINING PROTEIN KCTD9"/>
    <property type="match status" value="1"/>
</dbReference>
<evidence type="ECO:0008006" key="3">
    <source>
        <dbReference type="Google" id="ProtNLM"/>
    </source>
</evidence>
<sequence length="213" mass="23163">MKNIILTTLNSWLKRPQKSVLLFDSIAAANEIAFMLKGEWDGCNGVVMSKCDEVALNTAATLMDTGWCYQGAWVAVLNRLTTEELLRRYAIGERNFTNANLRCAKLCSLFLSEVDLSRAKLNFANLSGTNLTKADFTAADIQDANLSDTNLSQSRLVRANLLSANLSRADLKGANLSYACLNNANLSEADLRGTNLSQADLKGADLSGALFDN</sequence>
<reference evidence="1 2" key="1">
    <citation type="journal article" date="2019" name="Genome Biol. Evol.">
        <title>Day and night: Metabolic profiles and evolutionary relationships of six axenic non-marine cyanobacteria.</title>
        <authorList>
            <person name="Will S.E."/>
            <person name="Henke P."/>
            <person name="Boedeker C."/>
            <person name="Huang S."/>
            <person name="Brinkmann H."/>
            <person name="Rohde M."/>
            <person name="Jarek M."/>
            <person name="Friedl T."/>
            <person name="Seufert S."/>
            <person name="Schumacher M."/>
            <person name="Overmann J."/>
            <person name="Neumann-Schaal M."/>
            <person name="Petersen J."/>
        </authorList>
    </citation>
    <scope>NUCLEOTIDE SEQUENCE [LARGE SCALE GENOMIC DNA]</scope>
    <source>
        <strain evidence="1 2">PCC 6912</strain>
    </source>
</reference>
<dbReference type="InterPro" id="IPR001646">
    <property type="entry name" value="5peptide_repeat"/>
</dbReference>
<dbReference type="Proteomes" id="UP000268857">
    <property type="component" value="Unassembled WGS sequence"/>
</dbReference>
<dbReference type="InterPro" id="IPR051082">
    <property type="entry name" value="Pentapeptide-BTB/POZ_domain"/>
</dbReference>
<dbReference type="Pfam" id="PF00805">
    <property type="entry name" value="Pentapeptide"/>
    <property type="match status" value="2"/>
</dbReference>
<gene>
    <name evidence="1" type="ORF">PCC6912_25030</name>
</gene>
<comment type="caution">
    <text evidence="1">The sequence shown here is derived from an EMBL/GenBank/DDBJ whole genome shotgun (WGS) entry which is preliminary data.</text>
</comment>
<dbReference type="PANTHER" id="PTHR14136">
    <property type="entry name" value="BTB_POZ DOMAIN-CONTAINING PROTEIN KCTD9"/>
    <property type="match status" value="1"/>
</dbReference>